<dbReference type="PANTHER" id="PTHR43424:SF1">
    <property type="entry name" value="LOCUS PUTATIVE PROTEIN 1-RELATED"/>
    <property type="match status" value="1"/>
</dbReference>
<feature type="transmembrane region" description="Helical" evidence="5">
    <location>
        <begin position="292"/>
        <end position="315"/>
    </location>
</feature>
<dbReference type="PANTHER" id="PTHR43424">
    <property type="entry name" value="LOCUS PUTATIVE PROTEIN 1-RELATED"/>
    <property type="match status" value="1"/>
</dbReference>
<feature type="transmembrane region" description="Helical" evidence="5">
    <location>
        <begin position="380"/>
        <end position="401"/>
    </location>
</feature>
<evidence type="ECO:0000256" key="1">
    <source>
        <dbReference type="ARBA" id="ARBA00004141"/>
    </source>
</evidence>
<sequence length="407" mass="45144">MLPILRQASWLALAQVIIRLIGFFYTIFLARNLAIAEFGLYSVALAYFSLISTISDFGFNRFLIREIAKDHLRISGLVFNVTLLRLTLSSCLFGIFAVILYILDPDKFRVSVSLLMVLAVVPQAVALTLDGLFVALKRLQLSALSLVFLSIFTSLIGYFLVSSGFGPTGTAVALILGQLGYLLIIILILPTQKINLLSEINFKTIREITLGSLPYGLLGILGMLYFRIDTILLSYIKGNFDTGIYSAAYKFLEAAVFIPSALSTALFPVVAKLYLDDKSKIKSVYFKSFKAMVLLGIVVAVGYLLVLPQIIQIFLPNYLSSIEALRILALSLPFIFVHVPGAQILLSTDKYLKPIILLSILTLSFNVILNLLFIPKYGFIAASWITVASEVLSFLVFFQLLRVKVFK</sequence>
<proteinExistence type="predicted"/>
<keyword evidence="2 5" id="KW-0812">Transmembrane</keyword>
<accession>A0A1F5JC63</accession>
<dbReference type="GO" id="GO:0016020">
    <property type="term" value="C:membrane"/>
    <property type="evidence" value="ECO:0007669"/>
    <property type="project" value="UniProtKB-SubCell"/>
</dbReference>
<dbReference type="EMBL" id="MFCX01000015">
    <property type="protein sequence ID" value="OGE26158.1"/>
    <property type="molecule type" value="Genomic_DNA"/>
</dbReference>
<feature type="transmembrane region" description="Helical" evidence="5">
    <location>
        <begin position="210"/>
        <end position="228"/>
    </location>
</feature>
<evidence type="ECO:0000256" key="3">
    <source>
        <dbReference type="ARBA" id="ARBA00022989"/>
    </source>
</evidence>
<feature type="transmembrane region" description="Helical" evidence="5">
    <location>
        <begin position="143"/>
        <end position="165"/>
    </location>
</feature>
<evidence type="ECO:0000256" key="2">
    <source>
        <dbReference type="ARBA" id="ARBA00022692"/>
    </source>
</evidence>
<dbReference type="Proteomes" id="UP000177042">
    <property type="component" value="Unassembled WGS sequence"/>
</dbReference>
<reference evidence="6 7" key="1">
    <citation type="journal article" date="2016" name="Nat. Commun.">
        <title>Thousands of microbial genomes shed light on interconnected biogeochemical processes in an aquifer system.</title>
        <authorList>
            <person name="Anantharaman K."/>
            <person name="Brown C.T."/>
            <person name="Hug L.A."/>
            <person name="Sharon I."/>
            <person name="Castelle C.J."/>
            <person name="Probst A.J."/>
            <person name="Thomas B.C."/>
            <person name="Singh A."/>
            <person name="Wilkins M.J."/>
            <person name="Karaoz U."/>
            <person name="Brodie E.L."/>
            <person name="Williams K.H."/>
            <person name="Hubbard S.S."/>
            <person name="Banfield J.F."/>
        </authorList>
    </citation>
    <scope>NUCLEOTIDE SEQUENCE [LARGE SCALE GENOMIC DNA]</scope>
</reference>
<gene>
    <name evidence="6" type="ORF">A3C26_01375</name>
</gene>
<feature type="transmembrane region" description="Helical" evidence="5">
    <location>
        <begin position="355"/>
        <end position="374"/>
    </location>
</feature>
<dbReference type="InterPro" id="IPR052556">
    <property type="entry name" value="PolySynth_Transporter"/>
</dbReference>
<dbReference type="CDD" id="cd13128">
    <property type="entry name" value="MATE_Wzx_like"/>
    <property type="match status" value="1"/>
</dbReference>
<feature type="transmembrane region" description="Helical" evidence="5">
    <location>
        <begin position="40"/>
        <end position="64"/>
    </location>
</feature>
<dbReference type="InterPro" id="IPR002797">
    <property type="entry name" value="Polysacc_synth"/>
</dbReference>
<comment type="subcellular location">
    <subcellularLocation>
        <location evidence="1">Membrane</location>
        <topology evidence="1">Multi-pass membrane protein</topology>
    </subcellularLocation>
</comment>
<feature type="transmembrane region" description="Helical" evidence="5">
    <location>
        <begin position="12"/>
        <end position="34"/>
    </location>
</feature>
<keyword evidence="3 5" id="KW-1133">Transmembrane helix</keyword>
<feature type="transmembrane region" description="Helical" evidence="5">
    <location>
        <begin position="76"/>
        <end position="102"/>
    </location>
</feature>
<evidence type="ECO:0000313" key="6">
    <source>
        <dbReference type="EMBL" id="OGE26158.1"/>
    </source>
</evidence>
<comment type="caution">
    <text evidence="6">The sequence shown here is derived from an EMBL/GenBank/DDBJ whole genome shotgun (WGS) entry which is preliminary data.</text>
</comment>
<dbReference type="Pfam" id="PF01943">
    <property type="entry name" value="Polysacc_synt"/>
    <property type="match status" value="1"/>
</dbReference>
<feature type="transmembrane region" description="Helical" evidence="5">
    <location>
        <begin position="114"/>
        <end position="136"/>
    </location>
</feature>
<evidence type="ECO:0000313" key="7">
    <source>
        <dbReference type="Proteomes" id="UP000177042"/>
    </source>
</evidence>
<keyword evidence="4 5" id="KW-0472">Membrane</keyword>
<name>A0A1F5JC63_9BACT</name>
<feature type="transmembrane region" description="Helical" evidence="5">
    <location>
        <begin position="248"/>
        <end position="271"/>
    </location>
</feature>
<evidence type="ECO:0000256" key="4">
    <source>
        <dbReference type="ARBA" id="ARBA00023136"/>
    </source>
</evidence>
<evidence type="ECO:0000256" key="5">
    <source>
        <dbReference type="SAM" id="Phobius"/>
    </source>
</evidence>
<feature type="transmembrane region" description="Helical" evidence="5">
    <location>
        <begin position="327"/>
        <end position="346"/>
    </location>
</feature>
<organism evidence="6 7">
    <name type="scientific">Candidatus Daviesbacteria bacterium RIFCSPHIGHO2_02_FULL_39_12</name>
    <dbReference type="NCBI Taxonomy" id="1797770"/>
    <lineage>
        <taxon>Bacteria</taxon>
        <taxon>Candidatus Daviesiibacteriota</taxon>
    </lineage>
</organism>
<dbReference type="AlphaFoldDB" id="A0A1F5JC63"/>
<feature type="transmembrane region" description="Helical" evidence="5">
    <location>
        <begin position="171"/>
        <end position="189"/>
    </location>
</feature>
<protein>
    <submittedName>
        <fullName evidence="6">Uncharacterized protein</fullName>
    </submittedName>
</protein>